<evidence type="ECO:0000256" key="3">
    <source>
        <dbReference type="ARBA" id="ARBA00022490"/>
    </source>
</evidence>
<reference evidence="12" key="3">
    <citation type="submission" date="2025-08" db="UniProtKB">
        <authorList>
            <consortium name="RefSeq"/>
        </authorList>
    </citation>
    <scope>IDENTIFICATION</scope>
    <source>
        <strain evidence="12">CBS 342.82</strain>
    </source>
</reference>
<dbReference type="InterPro" id="IPR001452">
    <property type="entry name" value="SH3_domain"/>
</dbReference>
<dbReference type="InterPro" id="IPR001060">
    <property type="entry name" value="FCH_dom"/>
</dbReference>
<keyword evidence="3" id="KW-0963">Cytoplasm</keyword>
<dbReference type="GeneID" id="54360678"/>
<comment type="subcellular location">
    <subcellularLocation>
        <location evidence="1">Cytoplasm</location>
        <location evidence="1">Cytoskeleton</location>
    </subcellularLocation>
</comment>
<dbReference type="InterPro" id="IPR031160">
    <property type="entry name" value="F_BAR_dom"/>
</dbReference>
<feature type="compositionally biased region" description="Polar residues" evidence="8">
    <location>
        <begin position="735"/>
        <end position="750"/>
    </location>
</feature>
<feature type="compositionally biased region" description="Polar residues" evidence="8">
    <location>
        <begin position="319"/>
        <end position="332"/>
    </location>
</feature>
<feature type="region of interest" description="Disordered" evidence="8">
    <location>
        <begin position="515"/>
        <end position="628"/>
    </location>
</feature>
<dbReference type="RefSeq" id="XP_033463475.1">
    <property type="nucleotide sequence ID" value="XM_033602878.1"/>
</dbReference>
<dbReference type="SMART" id="SM00055">
    <property type="entry name" value="FCH"/>
    <property type="match status" value="1"/>
</dbReference>
<dbReference type="GO" id="GO:0005543">
    <property type="term" value="F:phospholipid binding"/>
    <property type="evidence" value="ECO:0007669"/>
    <property type="project" value="UniProtKB-ARBA"/>
</dbReference>
<dbReference type="GO" id="GO:1903475">
    <property type="term" value="P:mitotic actomyosin contractile ring assembly"/>
    <property type="evidence" value="ECO:0007669"/>
    <property type="project" value="UniProtKB-ARBA"/>
</dbReference>
<feature type="compositionally biased region" description="Polar residues" evidence="8">
    <location>
        <begin position="372"/>
        <end position="388"/>
    </location>
</feature>
<feature type="compositionally biased region" description="Basic and acidic residues" evidence="8">
    <location>
        <begin position="710"/>
        <end position="728"/>
    </location>
</feature>
<dbReference type="InterPro" id="IPR027267">
    <property type="entry name" value="AH/BAR_dom_sf"/>
</dbReference>
<feature type="compositionally biased region" description="Polar residues" evidence="8">
    <location>
        <begin position="928"/>
        <end position="948"/>
    </location>
</feature>
<reference evidence="12" key="1">
    <citation type="submission" date="2020-01" db="EMBL/GenBank/DDBJ databases">
        <authorList>
            <consortium name="DOE Joint Genome Institute"/>
            <person name="Haridas S."/>
            <person name="Albert R."/>
            <person name="Binder M."/>
            <person name="Bloem J."/>
            <person name="Labutti K."/>
            <person name="Salamov A."/>
            <person name="Andreopoulos B."/>
            <person name="Baker S.E."/>
            <person name="Barry K."/>
            <person name="Bills G."/>
            <person name="Bluhm B.H."/>
            <person name="Cannon C."/>
            <person name="Castanera R."/>
            <person name="Culley D.E."/>
            <person name="Daum C."/>
            <person name="Ezra D."/>
            <person name="Gonzalez J.B."/>
            <person name="Henrissat B."/>
            <person name="Kuo A."/>
            <person name="Liang C."/>
            <person name="Lipzen A."/>
            <person name="Lutzoni F."/>
            <person name="Magnuson J."/>
            <person name="Mondo S."/>
            <person name="Nolan M."/>
            <person name="Ohm R."/>
            <person name="Pangilinan J."/>
            <person name="Park H.-J."/>
            <person name="Ramirez L."/>
            <person name="Alfaro M."/>
            <person name="Sun H."/>
            <person name="Tritt A."/>
            <person name="Yoshinaga Y."/>
            <person name="Zwiers L.-H."/>
            <person name="Turgeon B.G."/>
            <person name="Goodwin S.B."/>
            <person name="Spatafora J.W."/>
            <person name="Crous P.W."/>
            <person name="Grigoriev I.V."/>
        </authorList>
    </citation>
    <scope>NUCLEOTIDE SEQUENCE</scope>
    <source>
        <strain evidence="12">CBS 342.82</strain>
    </source>
</reference>
<feature type="compositionally biased region" description="Polar residues" evidence="8">
    <location>
        <begin position="908"/>
        <end position="919"/>
    </location>
</feature>
<feature type="domain" description="F-BAR" evidence="10">
    <location>
        <begin position="14"/>
        <end position="267"/>
    </location>
</feature>
<evidence type="ECO:0000256" key="6">
    <source>
        <dbReference type="PROSITE-ProRule" id="PRU00192"/>
    </source>
</evidence>
<dbReference type="PRINTS" id="PR00499">
    <property type="entry name" value="P67PHOX"/>
</dbReference>
<gene>
    <name evidence="12" type="ORF">K489DRAFT_367649</name>
</gene>
<evidence type="ECO:0008006" key="13">
    <source>
        <dbReference type="Google" id="ProtNLM"/>
    </source>
</evidence>
<evidence type="ECO:0000313" key="11">
    <source>
        <dbReference type="Proteomes" id="UP000504637"/>
    </source>
</evidence>
<organism evidence="12">
    <name type="scientific">Dissoconium aciculare CBS 342.82</name>
    <dbReference type="NCBI Taxonomy" id="1314786"/>
    <lineage>
        <taxon>Eukaryota</taxon>
        <taxon>Fungi</taxon>
        <taxon>Dikarya</taxon>
        <taxon>Ascomycota</taxon>
        <taxon>Pezizomycotina</taxon>
        <taxon>Dothideomycetes</taxon>
        <taxon>Dothideomycetidae</taxon>
        <taxon>Mycosphaerellales</taxon>
        <taxon>Dissoconiaceae</taxon>
        <taxon>Dissoconium</taxon>
    </lineage>
</organism>
<feature type="domain" description="SH3" evidence="9">
    <location>
        <begin position="955"/>
        <end position="1015"/>
    </location>
</feature>
<keyword evidence="4" id="KW-0597">Phosphoprotein</keyword>
<dbReference type="AlphaFoldDB" id="A0A6J3MFK7"/>
<feature type="region of interest" description="Disordered" evidence="8">
    <location>
        <begin position="319"/>
        <end position="344"/>
    </location>
</feature>
<dbReference type="GO" id="GO:0120104">
    <property type="term" value="C:mitotic actomyosin contractile ring, proximal layer"/>
    <property type="evidence" value="ECO:0007669"/>
    <property type="project" value="UniProtKB-ARBA"/>
</dbReference>
<keyword evidence="5" id="KW-0206">Cytoskeleton</keyword>
<evidence type="ECO:0000259" key="10">
    <source>
        <dbReference type="PROSITE" id="PS51741"/>
    </source>
</evidence>
<keyword evidence="11" id="KW-1185">Reference proteome</keyword>
<dbReference type="Pfam" id="PF00018">
    <property type="entry name" value="SH3_1"/>
    <property type="match status" value="1"/>
</dbReference>
<dbReference type="SMART" id="SM00326">
    <property type="entry name" value="SH3"/>
    <property type="match status" value="1"/>
</dbReference>
<feature type="compositionally biased region" description="Polar residues" evidence="8">
    <location>
        <begin position="456"/>
        <end position="472"/>
    </location>
</feature>
<feature type="compositionally biased region" description="Low complexity" evidence="8">
    <location>
        <begin position="848"/>
        <end position="878"/>
    </location>
</feature>
<dbReference type="FunFam" id="1.20.1270.60:FF:000045">
    <property type="entry name" value="Cell division control protein"/>
    <property type="match status" value="1"/>
</dbReference>
<evidence type="ECO:0000256" key="1">
    <source>
        <dbReference type="ARBA" id="ARBA00004245"/>
    </source>
</evidence>
<dbReference type="FunFam" id="2.30.30.40:FF:000164">
    <property type="entry name" value="Cell division control protein"/>
    <property type="match status" value="1"/>
</dbReference>
<protein>
    <recommendedName>
        <fullName evidence="13">Cell division control protein</fullName>
    </recommendedName>
</protein>
<accession>A0A6J3MFK7</accession>
<dbReference type="CDD" id="cd00174">
    <property type="entry name" value="SH3"/>
    <property type="match status" value="1"/>
</dbReference>
<feature type="region of interest" description="Disordered" evidence="8">
    <location>
        <begin position="372"/>
        <end position="477"/>
    </location>
</feature>
<dbReference type="SUPFAM" id="SSF103657">
    <property type="entry name" value="BAR/IMD domain-like"/>
    <property type="match status" value="1"/>
</dbReference>
<dbReference type="PROSITE" id="PS51741">
    <property type="entry name" value="F_BAR"/>
    <property type="match status" value="1"/>
</dbReference>
<dbReference type="SUPFAM" id="SSF50044">
    <property type="entry name" value="SH3-domain"/>
    <property type="match status" value="1"/>
</dbReference>
<name>A0A6J3MFK7_9PEZI</name>
<dbReference type="Proteomes" id="UP000504637">
    <property type="component" value="Unplaced"/>
</dbReference>
<dbReference type="InterPro" id="IPR036028">
    <property type="entry name" value="SH3-like_dom_sf"/>
</dbReference>
<reference evidence="12" key="2">
    <citation type="submission" date="2020-04" db="EMBL/GenBank/DDBJ databases">
        <authorList>
            <consortium name="NCBI Genome Project"/>
        </authorList>
    </citation>
    <scope>NUCLEOTIDE SEQUENCE</scope>
    <source>
        <strain evidence="12">CBS 342.82</strain>
    </source>
</reference>
<feature type="compositionally biased region" description="Low complexity" evidence="8">
    <location>
        <begin position="788"/>
        <end position="818"/>
    </location>
</feature>
<keyword evidence="2 6" id="KW-0728">SH3 domain</keyword>
<dbReference type="PRINTS" id="PR00452">
    <property type="entry name" value="SH3DOMAIN"/>
</dbReference>
<dbReference type="PANTHER" id="PTHR23065">
    <property type="entry name" value="PROLINE-SERINE-THREONINE PHOSPHATASE INTERACTING PROTEIN 1"/>
    <property type="match status" value="1"/>
</dbReference>
<dbReference type="Gene3D" id="2.30.30.40">
    <property type="entry name" value="SH3 Domains"/>
    <property type="match status" value="1"/>
</dbReference>
<feature type="compositionally biased region" description="Basic and acidic residues" evidence="8">
    <location>
        <begin position="333"/>
        <end position="344"/>
    </location>
</feature>
<dbReference type="GO" id="GO:0106006">
    <property type="term" value="F:cytoskeletal protein-membrane anchor activity"/>
    <property type="evidence" value="ECO:0007669"/>
    <property type="project" value="UniProtKB-ARBA"/>
</dbReference>
<feature type="compositionally biased region" description="Polar residues" evidence="8">
    <location>
        <begin position="538"/>
        <end position="556"/>
    </location>
</feature>
<evidence type="ECO:0000256" key="8">
    <source>
        <dbReference type="SAM" id="MobiDB-lite"/>
    </source>
</evidence>
<evidence type="ECO:0000313" key="12">
    <source>
        <dbReference type="RefSeq" id="XP_033463475.1"/>
    </source>
</evidence>
<sequence>MPSKAASESPSVSLSFANNFWGKDDAGVGPLLERMHNAKITSDELKAFYTARAQVEEEYAKRLLALARKPLGSVEGGTLRMSLDVVRGEVESMGKAHQLIAGQMKSELEEPLAAFTGGIKERRKIVQNGIEKLLKMKNQQTFSVNKTRDRFEQDCLKIKGYLAQGHMVMGQEERKNKAKLEKTQIQMSSNSGEYESAVKILEETTGRWNREWKAACDKFQDLEEERLDFFKSSLWSFANIASTVCVSDDQSCEKMRLSLEDCEVEKDITTFIQECGTGQEIPDPPKYINFCRGDYDDASSTHESDDGNYSVAQFQRTMNPTFRTSSPQPSTYESHHDPENGLREELGMPKARTSLQGDGAFTAIARSSQGSAAVNPLASSQNSFSHNAPQVPVVPHNPYPTDGMTQFCRTAPPPERNSVPAPARPDSRDGHSDYSAPNSFEDHTDGNISPMKLNGSELSGVSSHYNGSNVSSVAPPKQYNGSDLSAVSSNYNDSAVSGMSAAAEDQNMMKKKGNFFQSHSPFRRKSTKEKQVPPMPAQQISQSVATTPTSRNTWTPATVRKPDSAGSSPTKPFGNAPRSSPWNRPTSMEPEPVDPRAEYQLGIGGNVFDVASPDSRKKATPQKSADAEHDPIAQALAELKGVAKQASVRQSADRHYGMSTPVPGTPATSERNLPAGAVPTAFANNSFRDAPPPAYDTPVSRLGAPQPAHTSREMRKTTEQYTNQKREVFNASAARPTSSVGRPSPQLQQKPQHEPPRAASPAPARSASPRPLINAEQRQPQPQPPPMQQQQQPIYRSTSPNPYSAAAAGAPRPRAQSSGPAKPQAPFAASSYSRGNSPSFAPGPPRAASPNPAYAPANPANNHPRPLSSRGPAEAPMGGSPGGGAPMALQLAPVPSSGPESSSYGGQHQRTGRPQSQYYAPTEHHHSSANNQVGAPRARSQSVAGQRQVTKGGIPILHYARAMYMYQAAIPEELSFAKGDVLAVTRHQDDGWWEAEVVGKPSAPGLVPSNYLKSC</sequence>
<dbReference type="Pfam" id="PF00611">
    <property type="entry name" value="FCH"/>
    <property type="match status" value="1"/>
</dbReference>
<feature type="compositionally biased region" description="Polar residues" evidence="8">
    <location>
        <begin position="830"/>
        <end position="839"/>
    </location>
</feature>
<evidence type="ECO:0000256" key="2">
    <source>
        <dbReference type="ARBA" id="ARBA00022443"/>
    </source>
</evidence>
<evidence type="ECO:0000256" key="5">
    <source>
        <dbReference type="ARBA" id="ARBA00023212"/>
    </source>
</evidence>
<dbReference type="GO" id="GO:0009898">
    <property type="term" value="C:cytoplasmic side of plasma membrane"/>
    <property type="evidence" value="ECO:0007669"/>
    <property type="project" value="UniProtKB-ARBA"/>
</dbReference>
<proteinExistence type="predicted"/>
<evidence type="ECO:0000256" key="4">
    <source>
        <dbReference type="ARBA" id="ARBA00022553"/>
    </source>
</evidence>
<feature type="region of interest" description="Disordered" evidence="8">
    <location>
        <begin position="644"/>
        <end position="948"/>
    </location>
</feature>
<dbReference type="PROSITE" id="PS50002">
    <property type="entry name" value="SH3"/>
    <property type="match status" value="1"/>
</dbReference>
<dbReference type="PANTHER" id="PTHR23065:SF7">
    <property type="entry name" value="NOSTRIN, ISOFORM H"/>
    <property type="match status" value="1"/>
</dbReference>
<feature type="compositionally biased region" description="Low complexity" evidence="8">
    <location>
        <begin position="757"/>
        <end position="771"/>
    </location>
</feature>
<keyword evidence="7" id="KW-0175">Coiled coil</keyword>
<feature type="compositionally biased region" description="Polar residues" evidence="8">
    <location>
        <begin position="577"/>
        <end position="586"/>
    </location>
</feature>
<feature type="compositionally biased region" description="Low complexity" evidence="8">
    <location>
        <begin position="893"/>
        <end position="906"/>
    </location>
</feature>
<evidence type="ECO:0000259" key="9">
    <source>
        <dbReference type="PROSITE" id="PS50002"/>
    </source>
</evidence>
<evidence type="ECO:0000256" key="7">
    <source>
        <dbReference type="PROSITE-ProRule" id="PRU01077"/>
    </source>
</evidence>
<dbReference type="Gene3D" id="1.20.1270.60">
    <property type="entry name" value="Arfaptin homology (AH) domain/BAR domain"/>
    <property type="match status" value="1"/>
</dbReference>
<dbReference type="OrthoDB" id="27823at2759"/>
<dbReference type="CDD" id="cd07651">
    <property type="entry name" value="F-BAR_PombeCdc15_like"/>
    <property type="match status" value="1"/>
</dbReference>